<organism evidence="2 5">
    <name type="scientific">Phytophthora fragariae</name>
    <dbReference type="NCBI Taxonomy" id="53985"/>
    <lineage>
        <taxon>Eukaryota</taxon>
        <taxon>Sar</taxon>
        <taxon>Stramenopiles</taxon>
        <taxon>Oomycota</taxon>
        <taxon>Peronosporomycetes</taxon>
        <taxon>Peronosporales</taxon>
        <taxon>Peronosporaceae</taxon>
        <taxon>Phytophthora</taxon>
    </lineage>
</organism>
<protein>
    <submittedName>
        <fullName evidence="2">Uncharacterized protein</fullName>
    </submittedName>
</protein>
<dbReference type="Proteomes" id="UP000488956">
    <property type="component" value="Unassembled WGS sequence"/>
</dbReference>
<dbReference type="EMBL" id="QXGC01000161">
    <property type="protein sequence ID" value="KAE9246846.1"/>
    <property type="molecule type" value="Genomic_DNA"/>
</dbReference>
<accession>A0A6G0LQF4</accession>
<reference evidence="4 5" key="1">
    <citation type="submission" date="2018-09" db="EMBL/GenBank/DDBJ databases">
        <title>Genomic investigation of the strawberry pathogen Phytophthora fragariae indicates pathogenicity is determined by transcriptional variation in three key races.</title>
        <authorList>
            <person name="Adams T.M."/>
            <person name="Armitage A.D."/>
            <person name="Sobczyk M.K."/>
            <person name="Bates H.J."/>
            <person name="Dunwell J.M."/>
            <person name="Nellist C.F."/>
            <person name="Harrison R.J."/>
        </authorList>
    </citation>
    <scope>NUCLEOTIDE SEQUENCE [LARGE SCALE GENOMIC DNA]</scope>
    <source>
        <strain evidence="3 4">BC-23</strain>
        <strain evidence="2 5">ONT-3</strain>
    </source>
</reference>
<evidence type="ECO:0000313" key="5">
    <source>
        <dbReference type="Proteomes" id="UP000488956"/>
    </source>
</evidence>
<feature type="compositionally biased region" description="Basic and acidic residues" evidence="1">
    <location>
        <begin position="74"/>
        <end position="95"/>
    </location>
</feature>
<evidence type="ECO:0000313" key="4">
    <source>
        <dbReference type="Proteomes" id="UP000476176"/>
    </source>
</evidence>
<gene>
    <name evidence="3" type="ORF">PF004_g4596</name>
    <name evidence="2" type="ORF">PF010_g4914</name>
</gene>
<dbReference type="Proteomes" id="UP000476176">
    <property type="component" value="Unassembled WGS sequence"/>
</dbReference>
<dbReference type="EMBL" id="QXFX01000176">
    <property type="protein sequence ID" value="KAE9127375.1"/>
    <property type="molecule type" value="Genomic_DNA"/>
</dbReference>
<feature type="compositionally biased region" description="Basic residues" evidence="1">
    <location>
        <begin position="36"/>
        <end position="46"/>
    </location>
</feature>
<sequence length="95" mass="10483">MGTDAGEGNATVQRDATSAEEEVAPRAAPREDTNAAKKRRVQRAAAKRAAVTEAEREAEQREAQEAAQQAVRVRQAEQARGELDVRRRQRREGSD</sequence>
<evidence type="ECO:0000256" key="1">
    <source>
        <dbReference type="SAM" id="MobiDB-lite"/>
    </source>
</evidence>
<evidence type="ECO:0000313" key="2">
    <source>
        <dbReference type="EMBL" id="KAE9127375.1"/>
    </source>
</evidence>
<feature type="region of interest" description="Disordered" evidence="1">
    <location>
        <begin position="1"/>
        <end position="95"/>
    </location>
</feature>
<name>A0A6G0LQF4_9STRA</name>
<comment type="caution">
    <text evidence="2">The sequence shown here is derived from an EMBL/GenBank/DDBJ whole genome shotgun (WGS) entry which is preliminary data.</text>
</comment>
<evidence type="ECO:0000313" key="3">
    <source>
        <dbReference type="EMBL" id="KAE9246846.1"/>
    </source>
</evidence>
<feature type="compositionally biased region" description="Basic and acidic residues" evidence="1">
    <location>
        <begin position="53"/>
        <end position="64"/>
    </location>
</feature>
<proteinExistence type="predicted"/>
<dbReference type="AlphaFoldDB" id="A0A6G0LQF4"/>